<evidence type="ECO:0000313" key="5">
    <source>
        <dbReference type="Proteomes" id="UP001208649"/>
    </source>
</evidence>
<sequence length="627" mass="73104">METLIFYFGKVVLCSAVMFLYYQSFLKDKTFHHYNRFYLLFTVAVSIVLPLLKIEYFTIEFSEKVYEVFAKFQSVKVSKGTNDGINYLKYINIAIIGVAFILLIKLSFGILKIQKFKTQFKKEKIEGINFYQTNLSEAPFSYFKNLFWKNTIIINSDIGKQILKHEMVHIEQKHSYDKIFIEIVTAVFWFNPIFYLIKKEINLIHEYLADKKAVRQSDTKVFAQMLLASHFSGNQLSVTSPFLSSNLKKRLKMIQKPKTKFGYVRRISALPVLFTVAFAYMVNAKNKEVEKVNNEAEKIFNYSEAKTTKSEEKFIISDTLNTSEVSLHDTIRPINSEISNATISNLKISKSEANPLEKFLAEAKESDIFLVEGKKVNKSEYLDFLEKNKETPNFIFSHSVRKSDDVNLMIYSAEKNSDKQSSSVRNKLIKENNLGNDMFLYMTRMVTSDEERENLRQSVLEAAKARKSAQEAADLMKNESLNFKKGRDYDKNPLTQNEIRELRADAEKLRAKSEKEFEARKENMIIFKYDAVVSYVKNEDQSITRDDRKDPVKSTVMMMPLRDGQFFIDGKEFTKDELKKYMKSFEDEVFNKDIKVAKAPFKIVKMYRIPYGDKGFSRLDKVEFSTK</sequence>
<proteinExistence type="predicted"/>
<dbReference type="RefSeq" id="WP_263002248.1">
    <property type="nucleotide sequence ID" value="NZ_JAOTEM010000001.1"/>
</dbReference>
<dbReference type="InterPro" id="IPR008756">
    <property type="entry name" value="Peptidase_M56"/>
</dbReference>
<gene>
    <name evidence="4" type="ORF">NZ698_06395</name>
</gene>
<dbReference type="CDD" id="cd07341">
    <property type="entry name" value="M56_BlaR1_MecR1_like"/>
    <property type="match status" value="1"/>
</dbReference>
<dbReference type="Pfam" id="PF05569">
    <property type="entry name" value="Peptidase_M56"/>
    <property type="match status" value="1"/>
</dbReference>
<keyword evidence="2" id="KW-0812">Transmembrane</keyword>
<dbReference type="EMBL" id="JAOTEM010000001">
    <property type="protein sequence ID" value="MCU7616822.1"/>
    <property type="molecule type" value="Genomic_DNA"/>
</dbReference>
<dbReference type="Proteomes" id="UP001208649">
    <property type="component" value="Unassembled WGS sequence"/>
</dbReference>
<evidence type="ECO:0000313" key="4">
    <source>
        <dbReference type="EMBL" id="MCU7616822.1"/>
    </source>
</evidence>
<comment type="caution">
    <text evidence="4">The sequence shown here is derived from an EMBL/GenBank/DDBJ whole genome shotgun (WGS) entry which is preliminary data.</text>
</comment>
<feature type="transmembrane region" description="Helical" evidence="2">
    <location>
        <begin position="6"/>
        <end position="25"/>
    </location>
</feature>
<organism evidence="4 5">
    <name type="scientific">Chryseobacterium edaphi</name>
    <dbReference type="NCBI Taxonomy" id="2976532"/>
    <lineage>
        <taxon>Bacteria</taxon>
        <taxon>Pseudomonadati</taxon>
        <taxon>Bacteroidota</taxon>
        <taxon>Flavobacteriia</taxon>
        <taxon>Flavobacteriales</taxon>
        <taxon>Weeksellaceae</taxon>
        <taxon>Chryseobacterium group</taxon>
        <taxon>Chryseobacterium</taxon>
    </lineage>
</organism>
<feature type="domain" description="Peptidase M56" evidence="3">
    <location>
        <begin position="161"/>
        <end position="254"/>
    </location>
</feature>
<feature type="coiled-coil region" evidence="1">
    <location>
        <begin position="452"/>
        <end position="519"/>
    </location>
</feature>
<keyword evidence="2" id="KW-1133">Transmembrane helix</keyword>
<evidence type="ECO:0000256" key="1">
    <source>
        <dbReference type="SAM" id="Coils"/>
    </source>
</evidence>
<dbReference type="PANTHER" id="PTHR34978:SF3">
    <property type="entry name" value="SLR0241 PROTEIN"/>
    <property type="match status" value="1"/>
</dbReference>
<keyword evidence="2" id="KW-0472">Membrane</keyword>
<dbReference type="PANTHER" id="PTHR34978">
    <property type="entry name" value="POSSIBLE SENSOR-TRANSDUCER PROTEIN BLAR"/>
    <property type="match status" value="1"/>
</dbReference>
<feature type="transmembrane region" description="Helical" evidence="2">
    <location>
        <begin position="263"/>
        <end position="282"/>
    </location>
</feature>
<evidence type="ECO:0000256" key="2">
    <source>
        <dbReference type="SAM" id="Phobius"/>
    </source>
</evidence>
<feature type="transmembrane region" description="Helical" evidence="2">
    <location>
        <begin position="37"/>
        <end position="59"/>
    </location>
</feature>
<feature type="transmembrane region" description="Helical" evidence="2">
    <location>
        <begin position="90"/>
        <end position="111"/>
    </location>
</feature>
<evidence type="ECO:0000259" key="3">
    <source>
        <dbReference type="Pfam" id="PF05569"/>
    </source>
</evidence>
<dbReference type="InterPro" id="IPR052173">
    <property type="entry name" value="Beta-lactam_resp_regulator"/>
</dbReference>
<keyword evidence="5" id="KW-1185">Reference proteome</keyword>
<name>A0ABT2W3N8_9FLAO</name>
<protein>
    <submittedName>
        <fullName evidence="4">M56 family metallopeptidase</fullName>
    </submittedName>
</protein>
<keyword evidence="1" id="KW-0175">Coiled coil</keyword>
<reference evidence="5" key="1">
    <citation type="submission" date="2023-07" db="EMBL/GenBank/DDBJ databases">
        <title>Chryseobacterium sp. strain PBS4-4 Genome sequencing and assembly.</title>
        <authorList>
            <person name="Jung Y."/>
        </authorList>
    </citation>
    <scope>NUCLEOTIDE SEQUENCE [LARGE SCALE GENOMIC DNA]</scope>
    <source>
        <strain evidence="5">PBS4-4</strain>
    </source>
</reference>
<accession>A0ABT2W3N8</accession>